<protein>
    <recommendedName>
        <fullName evidence="5">Lipoprotein</fullName>
    </recommendedName>
</protein>
<evidence type="ECO:0008006" key="5">
    <source>
        <dbReference type="Google" id="ProtNLM"/>
    </source>
</evidence>
<feature type="region of interest" description="Disordered" evidence="1">
    <location>
        <begin position="30"/>
        <end position="72"/>
    </location>
</feature>
<accession>A0ABY7H8X2</accession>
<evidence type="ECO:0000313" key="4">
    <source>
        <dbReference type="Proteomes" id="UP001164459"/>
    </source>
</evidence>
<keyword evidence="2" id="KW-0732">Signal</keyword>
<dbReference type="PROSITE" id="PS51257">
    <property type="entry name" value="PROKAR_LIPOPROTEIN"/>
    <property type="match status" value="1"/>
</dbReference>
<feature type="compositionally biased region" description="Low complexity" evidence="1">
    <location>
        <begin position="30"/>
        <end position="57"/>
    </location>
</feature>
<evidence type="ECO:0000256" key="2">
    <source>
        <dbReference type="SAM" id="SignalP"/>
    </source>
</evidence>
<proteinExistence type="predicted"/>
<dbReference type="EMBL" id="CP114040">
    <property type="protein sequence ID" value="WAS95713.1"/>
    <property type="molecule type" value="Genomic_DNA"/>
</dbReference>
<gene>
    <name evidence="3" type="ORF">O0S08_06085</name>
</gene>
<organism evidence="3 4">
    <name type="scientific">Nannocystis punicea</name>
    <dbReference type="NCBI Taxonomy" id="2995304"/>
    <lineage>
        <taxon>Bacteria</taxon>
        <taxon>Pseudomonadati</taxon>
        <taxon>Myxococcota</taxon>
        <taxon>Polyangia</taxon>
        <taxon>Nannocystales</taxon>
        <taxon>Nannocystaceae</taxon>
        <taxon>Nannocystis</taxon>
    </lineage>
</organism>
<name>A0ABY7H8X2_9BACT</name>
<reference evidence="3" key="1">
    <citation type="submission" date="2022-11" db="EMBL/GenBank/DDBJ databases">
        <title>Minimal conservation of predation-associated metabolite biosynthetic gene clusters underscores biosynthetic potential of Myxococcota including descriptions for ten novel species: Archangium lansinium sp. nov., Myxococcus landrumus sp. nov., Nannocystis bai.</title>
        <authorList>
            <person name="Ahearne A."/>
            <person name="Stevens C."/>
            <person name="Dowd S."/>
        </authorList>
    </citation>
    <scope>NUCLEOTIDE SEQUENCE</scope>
    <source>
        <strain evidence="3">Fl3</strain>
    </source>
</reference>
<dbReference type="Proteomes" id="UP001164459">
    <property type="component" value="Chromosome"/>
</dbReference>
<keyword evidence="4" id="KW-1185">Reference proteome</keyword>
<sequence length="203" mass="20845">MKFPNLADRTVPCLALTLALALGCLPDPSSAGTGGDSDTTTAGATGTDTDGAPTTSETTEDSTVEGPLPCDGDEGLLLGAGVIAEPSMEEPSDISLTLGSDPLTCENPDQQSLTREGDWFVRIGIPAAIQAPGLYALEELSTLALSGKKTCDGAVGGQLRGTLEIFSIDEAEVRGQLCHLEGQWVDDNPTNGTGFSFVASRCP</sequence>
<feature type="signal peptide" evidence="2">
    <location>
        <begin position="1"/>
        <end position="31"/>
    </location>
</feature>
<feature type="chain" id="PRO_5046644117" description="Lipoprotein" evidence="2">
    <location>
        <begin position="32"/>
        <end position="203"/>
    </location>
</feature>
<evidence type="ECO:0000256" key="1">
    <source>
        <dbReference type="SAM" id="MobiDB-lite"/>
    </source>
</evidence>
<evidence type="ECO:0000313" key="3">
    <source>
        <dbReference type="EMBL" id="WAS95713.1"/>
    </source>
</evidence>
<dbReference type="RefSeq" id="WP_269038059.1">
    <property type="nucleotide sequence ID" value="NZ_CP114040.1"/>
</dbReference>